<dbReference type="InterPro" id="IPR036388">
    <property type="entry name" value="WH-like_DNA-bd_sf"/>
</dbReference>
<comment type="caution">
    <text evidence="7">The sequence shown here is derived from an EMBL/GenBank/DDBJ whole genome shotgun (WGS) entry which is preliminary data.</text>
</comment>
<keyword evidence="4" id="KW-0804">Transcription</keyword>
<dbReference type="InterPro" id="IPR005119">
    <property type="entry name" value="LysR_subst-bd"/>
</dbReference>
<feature type="region of interest" description="Disordered" evidence="5">
    <location>
        <begin position="295"/>
        <end position="324"/>
    </location>
</feature>
<organism evidence="7 8">
    <name type="scientific">Frankia nepalensis</name>
    <dbReference type="NCBI Taxonomy" id="1836974"/>
    <lineage>
        <taxon>Bacteria</taxon>
        <taxon>Bacillati</taxon>
        <taxon>Actinomycetota</taxon>
        <taxon>Actinomycetes</taxon>
        <taxon>Frankiales</taxon>
        <taxon>Frankiaceae</taxon>
        <taxon>Frankia</taxon>
    </lineage>
</organism>
<dbReference type="Pfam" id="PF00126">
    <property type="entry name" value="HTH_1"/>
    <property type="match status" value="1"/>
</dbReference>
<evidence type="ECO:0000259" key="6">
    <source>
        <dbReference type="PROSITE" id="PS50931"/>
    </source>
</evidence>
<dbReference type="InterPro" id="IPR036390">
    <property type="entry name" value="WH_DNA-bd_sf"/>
</dbReference>
<keyword evidence="3" id="KW-0238">DNA-binding</keyword>
<evidence type="ECO:0000256" key="4">
    <source>
        <dbReference type="ARBA" id="ARBA00023163"/>
    </source>
</evidence>
<dbReference type="GO" id="GO:0032993">
    <property type="term" value="C:protein-DNA complex"/>
    <property type="evidence" value="ECO:0007669"/>
    <property type="project" value="TreeGrafter"/>
</dbReference>
<gene>
    <name evidence="7" type="ORF">I7412_12080</name>
</gene>
<dbReference type="AlphaFoldDB" id="A0A937ULJ2"/>
<name>A0A937ULJ2_9ACTN</name>
<comment type="similarity">
    <text evidence="1">Belongs to the LysR transcriptional regulatory family.</text>
</comment>
<dbReference type="GO" id="GO:0003700">
    <property type="term" value="F:DNA-binding transcription factor activity"/>
    <property type="evidence" value="ECO:0007669"/>
    <property type="project" value="InterPro"/>
</dbReference>
<evidence type="ECO:0000256" key="5">
    <source>
        <dbReference type="SAM" id="MobiDB-lite"/>
    </source>
</evidence>
<dbReference type="PANTHER" id="PTHR30346">
    <property type="entry name" value="TRANSCRIPTIONAL DUAL REGULATOR HCAR-RELATED"/>
    <property type="match status" value="1"/>
</dbReference>
<dbReference type="RefSeq" id="WP_203001018.1">
    <property type="nucleotide sequence ID" value="NZ_JADWYU010000199.1"/>
</dbReference>
<evidence type="ECO:0000313" key="8">
    <source>
        <dbReference type="Proteomes" id="UP000604475"/>
    </source>
</evidence>
<dbReference type="PROSITE" id="PS50931">
    <property type="entry name" value="HTH_LYSR"/>
    <property type="match status" value="1"/>
</dbReference>
<keyword evidence="2" id="KW-0805">Transcription regulation</keyword>
<evidence type="ECO:0000256" key="2">
    <source>
        <dbReference type="ARBA" id="ARBA00023015"/>
    </source>
</evidence>
<dbReference type="Pfam" id="PF03466">
    <property type="entry name" value="LysR_substrate"/>
    <property type="match status" value="1"/>
</dbReference>
<keyword evidence="8" id="KW-1185">Reference proteome</keyword>
<dbReference type="InterPro" id="IPR000847">
    <property type="entry name" value="LysR_HTH_N"/>
</dbReference>
<dbReference type="PANTHER" id="PTHR30346:SF0">
    <property type="entry name" value="HCA OPERON TRANSCRIPTIONAL ACTIVATOR HCAR"/>
    <property type="match status" value="1"/>
</dbReference>
<dbReference type="PRINTS" id="PR00039">
    <property type="entry name" value="HTHLYSR"/>
</dbReference>
<evidence type="ECO:0000256" key="3">
    <source>
        <dbReference type="ARBA" id="ARBA00023125"/>
    </source>
</evidence>
<evidence type="ECO:0000313" key="7">
    <source>
        <dbReference type="EMBL" id="MBL7627899.1"/>
    </source>
</evidence>
<reference evidence="7" key="1">
    <citation type="submission" date="2020-12" db="EMBL/GenBank/DDBJ databases">
        <title>Genomic characterization of non-nitrogen-fixing Frankia strains.</title>
        <authorList>
            <person name="Carlos-Shanley C."/>
            <person name="Guerra T."/>
            <person name="Hahn D."/>
        </authorList>
    </citation>
    <scope>NUCLEOTIDE SEQUENCE</scope>
    <source>
        <strain evidence="7">CN6</strain>
    </source>
</reference>
<dbReference type="EMBL" id="JAEACQ010000164">
    <property type="protein sequence ID" value="MBL7627899.1"/>
    <property type="molecule type" value="Genomic_DNA"/>
</dbReference>
<dbReference type="GO" id="GO:0003677">
    <property type="term" value="F:DNA binding"/>
    <property type="evidence" value="ECO:0007669"/>
    <property type="project" value="UniProtKB-KW"/>
</dbReference>
<proteinExistence type="inferred from homology"/>
<dbReference type="Gene3D" id="3.40.190.10">
    <property type="entry name" value="Periplasmic binding protein-like II"/>
    <property type="match status" value="2"/>
</dbReference>
<protein>
    <submittedName>
        <fullName evidence="7">LysR family transcriptional regulator</fullName>
    </submittedName>
</protein>
<dbReference type="SUPFAM" id="SSF46785">
    <property type="entry name" value="Winged helix' DNA-binding domain"/>
    <property type="match status" value="1"/>
</dbReference>
<dbReference type="Proteomes" id="UP000604475">
    <property type="component" value="Unassembled WGS sequence"/>
</dbReference>
<dbReference type="FunFam" id="1.10.10.10:FF:000001">
    <property type="entry name" value="LysR family transcriptional regulator"/>
    <property type="match status" value="1"/>
</dbReference>
<feature type="domain" description="HTH lysR-type" evidence="6">
    <location>
        <begin position="5"/>
        <end position="62"/>
    </location>
</feature>
<evidence type="ECO:0000256" key="1">
    <source>
        <dbReference type="ARBA" id="ARBA00009437"/>
    </source>
</evidence>
<dbReference type="Gene3D" id="1.10.10.10">
    <property type="entry name" value="Winged helix-like DNA-binding domain superfamily/Winged helix DNA-binding domain"/>
    <property type="match status" value="1"/>
</dbReference>
<accession>A0A937ULJ2</accession>
<dbReference type="CDD" id="cd08414">
    <property type="entry name" value="PBP2_LTTR_aromatics_like"/>
    <property type="match status" value="1"/>
</dbReference>
<dbReference type="SUPFAM" id="SSF53850">
    <property type="entry name" value="Periplasmic binding protein-like II"/>
    <property type="match status" value="1"/>
</dbReference>
<sequence length="324" mass="35475">METKLELRHLVYFLALAEEQHFGRAAAKLFIGQPSLSQQLQRLERQLGVALFTRTSHEVRLTQAGQAFRVEAEQVLEHAQRAVETAREAAAGRLGTINIGFNFAAGQQVLRPTLRRLRADCPELSTTLWEGLSGQHLSSLSEGKIDVALVFSGVPPRPLLSQRVSTAALAAMVARHHPWAGRDQVSFRELVDQPIVLLRRERSPAMHDAVFAAAERCEVPLTVVAEVEDSGATAVMVETLQAVAFISDARPRRPTEDLVSVRVVDPVPQVGVWAVWRPDPRPAVGAFLNSLAAAAPFPSPPRDRAVRIPAQPTGDGPTEHDHQQ</sequence>